<reference evidence="6" key="1">
    <citation type="journal article" date="2019" name="Int. J. Syst. Evol. Microbiol.">
        <title>The Global Catalogue of Microorganisms (GCM) 10K type strain sequencing project: providing services to taxonomists for standard genome sequencing and annotation.</title>
        <authorList>
            <consortium name="The Broad Institute Genomics Platform"/>
            <consortium name="The Broad Institute Genome Sequencing Center for Infectious Disease"/>
            <person name="Wu L."/>
            <person name="Ma J."/>
        </authorList>
    </citation>
    <scope>NUCLEOTIDE SEQUENCE [LARGE SCALE GENOMIC DNA]</scope>
    <source>
        <strain evidence="6">CGMCC 4.7466</strain>
    </source>
</reference>
<accession>A0ABV9T4B2</accession>
<dbReference type="RefSeq" id="WP_377065975.1">
    <property type="nucleotide sequence ID" value="NZ_JBHSJJ010000009.1"/>
</dbReference>
<dbReference type="InterPro" id="IPR029044">
    <property type="entry name" value="Nucleotide-diphossugar_trans"/>
</dbReference>
<evidence type="ECO:0000256" key="3">
    <source>
        <dbReference type="ARBA" id="ARBA00022679"/>
    </source>
</evidence>
<keyword evidence="4" id="KW-0812">Transmembrane</keyword>
<evidence type="ECO:0000256" key="1">
    <source>
        <dbReference type="ARBA" id="ARBA00006739"/>
    </source>
</evidence>
<dbReference type="GO" id="GO:0016757">
    <property type="term" value="F:glycosyltransferase activity"/>
    <property type="evidence" value="ECO:0007669"/>
    <property type="project" value="UniProtKB-KW"/>
</dbReference>
<feature type="transmembrane region" description="Helical" evidence="4">
    <location>
        <begin position="291"/>
        <end position="318"/>
    </location>
</feature>
<dbReference type="PANTHER" id="PTHR43630:SF1">
    <property type="entry name" value="POLY-BETA-1,6-N-ACETYL-D-GLUCOSAMINE SYNTHASE"/>
    <property type="match status" value="1"/>
</dbReference>
<protein>
    <submittedName>
        <fullName evidence="5">Glycosyltransferase</fullName>
        <ecNumber evidence="5">2.4.-.-</ecNumber>
    </submittedName>
</protein>
<evidence type="ECO:0000313" key="5">
    <source>
        <dbReference type="EMBL" id="MFC4873279.1"/>
    </source>
</evidence>
<keyword evidence="4" id="KW-0472">Membrane</keyword>
<feature type="transmembrane region" description="Helical" evidence="4">
    <location>
        <begin position="325"/>
        <end position="346"/>
    </location>
</feature>
<name>A0ABV9T4B2_9BACT</name>
<dbReference type="EMBL" id="JBHSJJ010000009">
    <property type="protein sequence ID" value="MFC4873279.1"/>
    <property type="molecule type" value="Genomic_DNA"/>
</dbReference>
<keyword evidence="2 5" id="KW-0328">Glycosyltransferase</keyword>
<comment type="caution">
    <text evidence="5">The sequence shown here is derived from an EMBL/GenBank/DDBJ whole genome shotgun (WGS) entry which is preliminary data.</text>
</comment>
<evidence type="ECO:0000256" key="4">
    <source>
        <dbReference type="SAM" id="Phobius"/>
    </source>
</evidence>
<dbReference type="SUPFAM" id="SSF53448">
    <property type="entry name" value="Nucleotide-diphospho-sugar transferases"/>
    <property type="match status" value="1"/>
</dbReference>
<evidence type="ECO:0000256" key="2">
    <source>
        <dbReference type="ARBA" id="ARBA00022676"/>
    </source>
</evidence>
<evidence type="ECO:0000313" key="6">
    <source>
        <dbReference type="Proteomes" id="UP001595818"/>
    </source>
</evidence>
<comment type="similarity">
    <text evidence="1">Belongs to the glycosyltransferase 2 family.</text>
</comment>
<dbReference type="PANTHER" id="PTHR43630">
    <property type="entry name" value="POLY-BETA-1,6-N-ACETYL-D-GLUCOSAMINE SYNTHASE"/>
    <property type="match status" value="1"/>
</dbReference>
<dbReference type="Pfam" id="PF13641">
    <property type="entry name" value="Glyco_tranf_2_3"/>
    <property type="match status" value="1"/>
</dbReference>
<gene>
    <name evidence="5" type="ORF">ACFPFU_16380</name>
</gene>
<keyword evidence="6" id="KW-1185">Reference proteome</keyword>
<keyword evidence="3 5" id="KW-0808">Transferase</keyword>
<feature type="transmembrane region" description="Helical" evidence="4">
    <location>
        <begin position="352"/>
        <end position="371"/>
    </location>
</feature>
<dbReference type="EC" id="2.4.-.-" evidence="5"/>
<dbReference type="Gene3D" id="3.90.550.10">
    <property type="entry name" value="Spore Coat Polysaccharide Biosynthesis Protein SpsA, Chain A"/>
    <property type="match status" value="1"/>
</dbReference>
<dbReference type="Proteomes" id="UP001595818">
    <property type="component" value="Unassembled WGS sequence"/>
</dbReference>
<keyword evidence="4" id="KW-1133">Transmembrane helix</keyword>
<organism evidence="5 6">
    <name type="scientific">Negadavirga shengliensis</name>
    <dbReference type="NCBI Taxonomy" id="1389218"/>
    <lineage>
        <taxon>Bacteria</taxon>
        <taxon>Pseudomonadati</taxon>
        <taxon>Bacteroidota</taxon>
        <taxon>Cytophagia</taxon>
        <taxon>Cytophagales</taxon>
        <taxon>Cyclobacteriaceae</taxon>
        <taxon>Negadavirga</taxon>
    </lineage>
</organism>
<sequence>MLFEIISLICCFYLLFPLGCAITAAFTSSRVLPKEDAVNKSDFACVITVYKELDIAWPLVKSLLKQHYPHFHVYMVVDAAEGDAFNEIKDERLTVLKPPRALNSKVASLAFALENMDIHHTHVTVFDPDNLVPPHFLTVLDHYHAAGYQAVQGKRIAKNIDGTYEALDALGEYYYDYTVRNVPFRLGSSSTIAGSGMSIEKDIYAENIGEELRALEKKGVVVAEDKSLQLQLVKSGYRIAYAPAAIVFDEKISSHGQIGKQRGRWLNSYFGHSLKALEAFFRGVFSLDWNLVLFSVAILMPPMVVLVGLTLLLVVLSIILQSPYVFLLTGCLVVFTLTFVLVLLLNRTPLKVIAAMVKIPFFVWGQLYGFLNIRRANKDFMATTHQQKMEIDEVWTKRQGEFYYLRKWW</sequence>
<proteinExistence type="inferred from homology"/>